<dbReference type="PANTHER" id="PTHR45138">
    <property type="entry name" value="REGULATORY COMPONENTS OF SENSORY TRANSDUCTION SYSTEM"/>
    <property type="match status" value="1"/>
</dbReference>
<dbReference type="EMBL" id="QQOH01000001">
    <property type="protein sequence ID" value="RDE25106.1"/>
    <property type="molecule type" value="Genomic_DNA"/>
</dbReference>
<evidence type="ECO:0000313" key="6">
    <source>
        <dbReference type="Proteomes" id="UP000253769"/>
    </source>
</evidence>
<dbReference type="Gene3D" id="3.30.70.270">
    <property type="match status" value="1"/>
</dbReference>
<comment type="caution">
    <text evidence="5">The sequence shown here is derived from an EMBL/GenBank/DDBJ whole genome shotgun (WGS) entry which is preliminary data.</text>
</comment>
<dbReference type="InterPro" id="IPR029787">
    <property type="entry name" value="Nucleotide_cyclase"/>
</dbReference>
<feature type="domain" description="GGDEF" evidence="4">
    <location>
        <begin position="185"/>
        <end position="318"/>
    </location>
</feature>
<dbReference type="Proteomes" id="UP000253769">
    <property type="component" value="Unassembled WGS sequence"/>
</dbReference>
<keyword evidence="6" id="KW-1185">Reference proteome</keyword>
<accession>A0A369WX42</accession>
<comment type="catalytic activity">
    <reaction evidence="3">
        <text>2 GTP = 3',3'-c-di-GMP + 2 diphosphate</text>
        <dbReference type="Rhea" id="RHEA:24898"/>
        <dbReference type="ChEBI" id="CHEBI:33019"/>
        <dbReference type="ChEBI" id="CHEBI:37565"/>
        <dbReference type="ChEBI" id="CHEBI:58805"/>
        <dbReference type="EC" id="2.7.7.65"/>
    </reaction>
</comment>
<organism evidence="5 6">
    <name type="scientific">Motiliproteus coralliicola</name>
    <dbReference type="NCBI Taxonomy" id="2283196"/>
    <lineage>
        <taxon>Bacteria</taxon>
        <taxon>Pseudomonadati</taxon>
        <taxon>Pseudomonadota</taxon>
        <taxon>Gammaproteobacteria</taxon>
        <taxon>Oceanospirillales</taxon>
        <taxon>Oceanospirillaceae</taxon>
        <taxon>Motiliproteus</taxon>
    </lineage>
</organism>
<evidence type="ECO:0000313" key="5">
    <source>
        <dbReference type="EMBL" id="RDE25106.1"/>
    </source>
</evidence>
<evidence type="ECO:0000256" key="3">
    <source>
        <dbReference type="ARBA" id="ARBA00034247"/>
    </source>
</evidence>
<comment type="cofactor">
    <cofactor evidence="1">
        <name>Mg(2+)</name>
        <dbReference type="ChEBI" id="CHEBI:18420"/>
    </cofactor>
</comment>
<protein>
    <recommendedName>
        <fullName evidence="2">diguanylate cyclase</fullName>
        <ecNumber evidence="2">2.7.7.65</ecNumber>
    </recommendedName>
</protein>
<dbReference type="InterPro" id="IPR035965">
    <property type="entry name" value="PAS-like_dom_sf"/>
</dbReference>
<evidence type="ECO:0000256" key="2">
    <source>
        <dbReference type="ARBA" id="ARBA00012528"/>
    </source>
</evidence>
<evidence type="ECO:0000256" key="1">
    <source>
        <dbReference type="ARBA" id="ARBA00001946"/>
    </source>
</evidence>
<dbReference type="NCBIfam" id="TIGR00254">
    <property type="entry name" value="GGDEF"/>
    <property type="match status" value="1"/>
</dbReference>
<dbReference type="CDD" id="cd01949">
    <property type="entry name" value="GGDEF"/>
    <property type="match status" value="1"/>
</dbReference>
<dbReference type="EC" id="2.7.7.65" evidence="2"/>
<evidence type="ECO:0000259" key="4">
    <source>
        <dbReference type="PROSITE" id="PS50887"/>
    </source>
</evidence>
<dbReference type="Pfam" id="PF00990">
    <property type="entry name" value="GGDEF"/>
    <property type="match status" value="1"/>
</dbReference>
<dbReference type="InterPro" id="IPR013656">
    <property type="entry name" value="PAS_4"/>
</dbReference>
<dbReference type="InterPro" id="IPR050469">
    <property type="entry name" value="Diguanylate_Cyclase"/>
</dbReference>
<dbReference type="FunFam" id="3.30.70.270:FF:000001">
    <property type="entry name" value="Diguanylate cyclase domain protein"/>
    <property type="match status" value="1"/>
</dbReference>
<dbReference type="PANTHER" id="PTHR45138:SF9">
    <property type="entry name" value="DIGUANYLATE CYCLASE DGCM-RELATED"/>
    <property type="match status" value="1"/>
</dbReference>
<proteinExistence type="predicted"/>
<dbReference type="InterPro" id="IPR000160">
    <property type="entry name" value="GGDEF_dom"/>
</dbReference>
<dbReference type="SMART" id="SM00267">
    <property type="entry name" value="GGDEF"/>
    <property type="match status" value="1"/>
</dbReference>
<reference evidence="5 6" key="1">
    <citation type="submission" date="2018-07" db="EMBL/GenBank/DDBJ databases">
        <title>Motiliproteus coralliicola sp. nov., a bacterium isolated from Coral.</title>
        <authorList>
            <person name="Wang G."/>
        </authorList>
    </citation>
    <scope>NUCLEOTIDE SEQUENCE [LARGE SCALE GENOMIC DNA]</scope>
    <source>
        <strain evidence="5 6">C34</strain>
    </source>
</reference>
<dbReference type="GO" id="GO:0052621">
    <property type="term" value="F:diguanylate cyclase activity"/>
    <property type="evidence" value="ECO:0007669"/>
    <property type="project" value="UniProtKB-EC"/>
</dbReference>
<dbReference type="SUPFAM" id="SSF55073">
    <property type="entry name" value="Nucleotide cyclase"/>
    <property type="match status" value="1"/>
</dbReference>
<dbReference type="Pfam" id="PF08448">
    <property type="entry name" value="PAS_4"/>
    <property type="match status" value="1"/>
</dbReference>
<dbReference type="AlphaFoldDB" id="A0A369WX42"/>
<dbReference type="InterPro" id="IPR043128">
    <property type="entry name" value="Rev_trsase/Diguanyl_cyclase"/>
</dbReference>
<dbReference type="PROSITE" id="PS50887">
    <property type="entry name" value="GGDEF"/>
    <property type="match status" value="1"/>
</dbReference>
<dbReference type="Gene3D" id="3.30.450.20">
    <property type="entry name" value="PAS domain"/>
    <property type="match status" value="1"/>
</dbReference>
<gene>
    <name evidence="5" type="ORF">DV711_05990</name>
</gene>
<sequence length="325" mass="36997">MSEQISVNDVHWMMGALQGIDVGLIVVDTDYRVVAWNDFMENHSDIRVSNAVGSNLFELSPELPSEWLLRQLQAVVALNLPVYSTWQQRPYLFRFKSYRPITGQAAHMYQNITFLPLLSTTGEVDKICISIYDVTQAAVNEQNMTALNKELMKISRTDRMTGLFNRGHWEEMAQREFKRCLRYGHISTLVMFDIDHFKGINDNYGHQIGDEVIKATAALTQRLIRESDMAGRYGGEEYAVILCDTDQDGAEQFCERIRREVEALSLQFDDQSVSFTISLGYAQIQSSTGALETWIKQADAALYHSKANGRNCTHRYDPETISLPG</sequence>
<dbReference type="RefSeq" id="WP_114694703.1">
    <property type="nucleotide sequence ID" value="NZ_QQOH01000001.1"/>
</dbReference>
<name>A0A369WX42_9GAMM</name>
<dbReference type="SUPFAM" id="SSF55785">
    <property type="entry name" value="PYP-like sensor domain (PAS domain)"/>
    <property type="match status" value="1"/>
</dbReference>
<dbReference type="OrthoDB" id="9812260at2"/>